<evidence type="ECO:0000256" key="1">
    <source>
        <dbReference type="ARBA" id="ARBA00004496"/>
    </source>
</evidence>
<dbReference type="Gene3D" id="1.10.287.2320">
    <property type="match status" value="1"/>
</dbReference>
<protein>
    <recommendedName>
        <fullName evidence="3">Relaxosome protein TraM</fullName>
    </recommendedName>
</protein>
<evidence type="ECO:0000256" key="2">
    <source>
        <dbReference type="ARBA" id="ARBA00008859"/>
    </source>
</evidence>
<evidence type="ECO:0000256" key="6">
    <source>
        <dbReference type="ARBA" id="ARBA00023015"/>
    </source>
</evidence>
<dbReference type="Pfam" id="PF05261">
    <property type="entry name" value="Tra_M"/>
    <property type="match status" value="1"/>
</dbReference>
<keyword evidence="4" id="KW-0963">Cytoplasm</keyword>
<comment type="similarity">
    <text evidence="2">Belongs to the relaxosome TraM family.</text>
</comment>
<name>A0A8I0PY03_MORMO</name>
<keyword evidence="8" id="KW-0804">Transcription</keyword>
<evidence type="ECO:0000313" key="10">
    <source>
        <dbReference type="Proteomes" id="UP000650477"/>
    </source>
</evidence>
<evidence type="ECO:0000256" key="3">
    <source>
        <dbReference type="ARBA" id="ARBA00020534"/>
    </source>
</evidence>
<comment type="subcellular location">
    <subcellularLocation>
        <location evidence="1">Cytoplasm</location>
    </subcellularLocation>
</comment>
<reference evidence="9" key="1">
    <citation type="submission" date="2017-12" db="EMBL/GenBank/DDBJ databases">
        <title>Genome sequencing and analysis.</title>
        <authorList>
            <person name="Huang Y.-T."/>
        </authorList>
    </citation>
    <scope>NUCLEOTIDE SEQUENCE</scope>
    <source>
        <strain evidence="9">VGH116</strain>
    </source>
</reference>
<sequence length="131" mass="15394">MMARQNVYMNQKTYDALKSIVEERRADGASFSDANMSSVSSEMLEIGIRVTMNLKKKSEELGDDGYTWEELYKKQIMDDLVKSKVCLQKIFEMLFDLQEIKSDSRYDFRDAVQKMKAERDDLLAKFFEDKE</sequence>
<evidence type="ECO:0000256" key="7">
    <source>
        <dbReference type="ARBA" id="ARBA00023125"/>
    </source>
</evidence>
<evidence type="ECO:0000256" key="8">
    <source>
        <dbReference type="ARBA" id="ARBA00023163"/>
    </source>
</evidence>
<keyword evidence="6" id="KW-0805">Transcription regulation</keyword>
<evidence type="ECO:0000256" key="4">
    <source>
        <dbReference type="ARBA" id="ARBA00022490"/>
    </source>
</evidence>
<dbReference type="EMBL" id="PKLF01000026">
    <property type="protein sequence ID" value="MBE8614431.1"/>
    <property type="molecule type" value="Genomic_DNA"/>
</dbReference>
<gene>
    <name evidence="9" type="ORF">CYG68_18875</name>
</gene>
<dbReference type="GO" id="GO:0005737">
    <property type="term" value="C:cytoplasm"/>
    <property type="evidence" value="ECO:0007669"/>
    <property type="project" value="UniProtKB-SubCell"/>
</dbReference>
<organism evidence="9 10">
    <name type="scientific">Morganella morganii</name>
    <name type="common">Proteus morganii</name>
    <dbReference type="NCBI Taxonomy" id="582"/>
    <lineage>
        <taxon>Bacteria</taxon>
        <taxon>Pseudomonadati</taxon>
        <taxon>Pseudomonadota</taxon>
        <taxon>Gammaproteobacteria</taxon>
        <taxon>Enterobacterales</taxon>
        <taxon>Morganellaceae</taxon>
        <taxon>Morganella</taxon>
    </lineage>
</organism>
<dbReference type="SUPFAM" id="SSF47729">
    <property type="entry name" value="IHF-like DNA-binding proteins"/>
    <property type="match status" value="1"/>
</dbReference>
<dbReference type="InterPro" id="IPR042073">
    <property type="entry name" value="TraM_DNA-bd"/>
</dbReference>
<dbReference type="InterPro" id="IPR010992">
    <property type="entry name" value="IHF-like_DNA-bd_dom_sf"/>
</dbReference>
<dbReference type="Proteomes" id="UP000650477">
    <property type="component" value="Unassembled WGS sequence"/>
</dbReference>
<comment type="caution">
    <text evidence="9">The sequence shown here is derived from an EMBL/GenBank/DDBJ whole genome shotgun (WGS) entry which is preliminary data.</text>
</comment>
<keyword evidence="7" id="KW-0238">DNA-binding</keyword>
<proteinExistence type="inferred from homology"/>
<dbReference type="GO" id="GO:0003677">
    <property type="term" value="F:DNA binding"/>
    <property type="evidence" value="ECO:0007669"/>
    <property type="project" value="UniProtKB-KW"/>
</dbReference>
<dbReference type="AlphaFoldDB" id="A0A8I0PY03"/>
<dbReference type="Gene3D" id="1.10.10.450">
    <property type="entry name" value="TraM protein, DNA-binding"/>
    <property type="match status" value="1"/>
</dbReference>
<keyword evidence="5" id="KW-0184">Conjugation</keyword>
<dbReference type="InterPro" id="IPR007925">
    <property type="entry name" value="TRelaxosome_TraM"/>
</dbReference>
<evidence type="ECO:0000313" key="9">
    <source>
        <dbReference type="EMBL" id="MBE8614431.1"/>
    </source>
</evidence>
<accession>A0A8I0PY03</accession>
<evidence type="ECO:0000256" key="5">
    <source>
        <dbReference type="ARBA" id="ARBA00022971"/>
    </source>
</evidence>